<feature type="domain" description="Type II secretion system protein GspG C-terminal" evidence="11">
    <location>
        <begin position="40"/>
        <end position="147"/>
    </location>
</feature>
<dbReference type="GO" id="GO:0005886">
    <property type="term" value="C:plasma membrane"/>
    <property type="evidence" value="ECO:0007669"/>
    <property type="project" value="UniProtKB-SubCell"/>
</dbReference>
<name>A0A3B0WM61_9ZZZZ</name>
<keyword evidence="6" id="KW-0997">Cell inner membrane</keyword>
<evidence type="ECO:0000256" key="7">
    <source>
        <dbReference type="ARBA" id="ARBA00022692"/>
    </source>
</evidence>
<evidence type="ECO:0000259" key="11">
    <source>
        <dbReference type="Pfam" id="PF08334"/>
    </source>
</evidence>
<evidence type="ECO:0000256" key="8">
    <source>
        <dbReference type="ARBA" id="ARBA00022989"/>
    </source>
</evidence>
<dbReference type="NCBIfam" id="TIGR02532">
    <property type="entry name" value="IV_pilin_GFxxxE"/>
    <property type="match status" value="1"/>
</dbReference>
<protein>
    <recommendedName>
        <fullName evidence="3">Type II secretion system core protein G</fullName>
    </recommendedName>
</protein>
<dbReference type="Gene3D" id="3.30.700.10">
    <property type="entry name" value="Glycoprotein, Type 4 Pilin"/>
    <property type="match status" value="1"/>
</dbReference>
<dbReference type="SUPFAM" id="SSF54523">
    <property type="entry name" value="Pili subunits"/>
    <property type="match status" value="1"/>
</dbReference>
<keyword evidence="9 10" id="KW-0472">Membrane</keyword>
<dbReference type="InterPro" id="IPR013545">
    <property type="entry name" value="T2SS_protein-GspG_C"/>
</dbReference>
<dbReference type="InterPro" id="IPR012902">
    <property type="entry name" value="N_methyl_site"/>
</dbReference>
<keyword evidence="4" id="KW-1003">Cell membrane</keyword>
<dbReference type="GO" id="GO:0015627">
    <property type="term" value="C:type II protein secretion system complex"/>
    <property type="evidence" value="ECO:0007669"/>
    <property type="project" value="InterPro"/>
</dbReference>
<evidence type="ECO:0000256" key="5">
    <source>
        <dbReference type="ARBA" id="ARBA00022481"/>
    </source>
</evidence>
<evidence type="ECO:0000256" key="9">
    <source>
        <dbReference type="ARBA" id="ARBA00023136"/>
    </source>
</evidence>
<reference evidence="12" key="1">
    <citation type="submission" date="2018-06" db="EMBL/GenBank/DDBJ databases">
        <authorList>
            <person name="Zhirakovskaya E."/>
        </authorList>
    </citation>
    <scope>NUCLEOTIDE SEQUENCE</scope>
</reference>
<evidence type="ECO:0000256" key="2">
    <source>
        <dbReference type="ARBA" id="ARBA00009984"/>
    </source>
</evidence>
<proteinExistence type="inferred from homology"/>
<dbReference type="Pfam" id="PF07963">
    <property type="entry name" value="N_methyl"/>
    <property type="match status" value="1"/>
</dbReference>
<accession>A0A3B0WM61</accession>
<dbReference type="PANTHER" id="PTHR30093">
    <property type="entry name" value="GENERAL SECRETION PATHWAY PROTEIN G"/>
    <property type="match status" value="1"/>
</dbReference>
<dbReference type="EMBL" id="UOFB01000090">
    <property type="protein sequence ID" value="VAW45536.1"/>
    <property type="molecule type" value="Genomic_DNA"/>
</dbReference>
<keyword evidence="8 10" id="KW-1133">Transmembrane helix</keyword>
<sequence length="150" mass="16565">MECNMLKRQAKQHAQRGFTLIELMVVVVILAVLAVMVVPNLMDRPDEARMVKAKQDINAVSSALQLYKLDNYNYPTTDQGLEALVVKPTDGPEPKNWKKLLDSVPQDPWGNTYLYLSPGTHGAFDLFTYGGDGVDGGEGVNATIGNWNIK</sequence>
<evidence type="ECO:0000313" key="12">
    <source>
        <dbReference type="EMBL" id="VAW45536.1"/>
    </source>
</evidence>
<feature type="transmembrane region" description="Helical" evidence="10">
    <location>
        <begin position="20"/>
        <end position="42"/>
    </location>
</feature>
<gene>
    <name evidence="12" type="ORF">MNBD_GAMMA04-741</name>
</gene>
<dbReference type="PROSITE" id="PS00409">
    <property type="entry name" value="PROKAR_NTER_METHYL"/>
    <property type="match status" value="1"/>
</dbReference>
<keyword evidence="7 10" id="KW-0812">Transmembrane</keyword>
<dbReference type="PANTHER" id="PTHR30093:SF44">
    <property type="entry name" value="TYPE II SECRETION SYSTEM CORE PROTEIN G"/>
    <property type="match status" value="1"/>
</dbReference>
<dbReference type="InterPro" id="IPR045584">
    <property type="entry name" value="Pilin-like"/>
</dbReference>
<evidence type="ECO:0000256" key="10">
    <source>
        <dbReference type="SAM" id="Phobius"/>
    </source>
</evidence>
<dbReference type="GO" id="GO:0015628">
    <property type="term" value="P:protein secretion by the type II secretion system"/>
    <property type="evidence" value="ECO:0007669"/>
    <property type="project" value="InterPro"/>
</dbReference>
<dbReference type="InterPro" id="IPR000983">
    <property type="entry name" value="Bac_GSPG_pilin"/>
</dbReference>
<dbReference type="InterPro" id="IPR010054">
    <property type="entry name" value="Type2_sec_GspG"/>
</dbReference>
<evidence type="ECO:0000256" key="6">
    <source>
        <dbReference type="ARBA" id="ARBA00022519"/>
    </source>
</evidence>
<evidence type="ECO:0000256" key="3">
    <source>
        <dbReference type="ARBA" id="ARBA00020042"/>
    </source>
</evidence>
<evidence type="ECO:0000256" key="1">
    <source>
        <dbReference type="ARBA" id="ARBA00004377"/>
    </source>
</evidence>
<dbReference type="NCBIfam" id="TIGR01710">
    <property type="entry name" value="typeII_sec_gspG"/>
    <property type="match status" value="1"/>
</dbReference>
<keyword evidence="5" id="KW-0488">Methylation</keyword>
<evidence type="ECO:0000256" key="4">
    <source>
        <dbReference type="ARBA" id="ARBA00022475"/>
    </source>
</evidence>
<comment type="subcellular location">
    <subcellularLocation>
        <location evidence="1">Cell inner membrane</location>
        <topology evidence="1">Single-pass membrane protein</topology>
    </subcellularLocation>
</comment>
<dbReference type="PRINTS" id="PR00813">
    <property type="entry name" value="BCTERIALGSPG"/>
</dbReference>
<organism evidence="12">
    <name type="scientific">hydrothermal vent metagenome</name>
    <dbReference type="NCBI Taxonomy" id="652676"/>
    <lineage>
        <taxon>unclassified sequences</taxon>
        <taxon>metagenomes</taxon>
        <taxon>ecological metagenomes</taxon>
    </lineage>
</organism>
<dbReference type="AlphaFoldDB" id="A0A3B0WM61"/>
<comment type="similarity">
    <text evidence="2">Belongs to the GSP G family.</text>
</comment>
<dbReference type="Pfam" id="PF08334">
    <property type="entry name" value="T2SSG"/>
    <property type="match status" value="1"/>
</dbReference>